<comment type="function">
    <text evidence="1">Zinc chaperone that directly transfers zinc cofactor to target proteins, thereby activating them. Zinc is transferred from the CXCC motif in the GTPase domain to the zinc binding site in target proteins in a process requiring GTP hydrolysis.</text>
</comment>
<evidence type="ECO:0000313" key="4">
    <source>
        <dbReference type="Proteomes" id="UP000273643"/>
    </source>
</evidence>
<keyword evidence="4" id="KW-1185">Reference proteome</keyword>
<organism evidence="3 4">
    <name type="scientific">Marinimicrobium koreense</name>
    <dbReference type="NCBI Taxonomy" id="306545"/>
    <lineage>
        <taxon>Bacteria</taxon>
        <taxon>Pseudomonadati</taxon>
        <taxon>Pseudomonadota</taxon>
        <taxon>Gammaproteobacteria</taxon>
        <taxon>Cellvibrionales</taxon>
        <taxon>Cellvibrionaceae</taxon>
        <taxon>Marinimicrobium</taxon>
    </lineage>
</organism>
<dbReference type="CDD" id="cd03112">
    <property type="entry name" value="CobW-like"/>
    <property type="match status" value="1"/>
</dbReference>
<sequence>MTTAVPTNIITGFLGVGKTTAIQHLLRHKPAGETWAVLVNEFGEVGIDGALLRDGGARVREVPGGCICCVAGLPMTVALNQLLGRERPDRLLIEPTGLGHPAQIMSTLTGPFYQQVLDVRATVTLVDPRKLADSRYTDNEHFQDQIAIADVLIANKQDLCAQSDWTRWEALAAGASPPKALVERVRQGAIDPAWLECPRSERPLHHPHLHQNNPLKAPTAPVETLAFLPDGEVMARRVNQGQGHFSVGWVFTPDWEFDYDRLFSWLNGLSVARVKAVMITGDGIFSFNGQDDVVSVSELDETPDSRIELIDDKPIDADDVERTLKSLVA</sequence>
<dbReference type="EMBL" id="RJUK01000003">
    <property type="protein sequence ID" value="ROQ18099.1"/>
    <property type="molecule type" value="Genomic_DNA"/>
</dbReference>
<dbReference type="PANTHER" id="PTHR13748">
    <property type="entry name" value="COBW-RELATED"/>
    <property type="match status" value="1"/>
</dbReference>
<dbReference type="Pfam" id="PF02492">
    <property type="entry name" value="cobW"/>
    <property type="match status" value="1"/>
</dbReference>
<name>A0A3N1NQD6_9GAMM</name>
<evidence type="ECO:0000256" key="1">
    <source>
        <dbReference type="ARBA" id="ARBA00045658"/>
    </source>
</evidence>
<evidence type="ECO:0000313" key="3">
    <source>
        <dbReference type="EMBL" id="ROQ18099.1"/>
    </source>
</evidence>
<dbReference type="SMART" id="SM00833">
    <property type="entry name" value="CobW_C"/>
    <property type="match status" value="1"/>
</dbReference>
<dbReference type="RefSeq" id="WP_123639417.1">
    <property type="nucleotide sequence ID" value="NZ_RJUK01000003.1"/>
</dbReference>
<dbReference type="Gene3D" id="3.40.50.300">
    <property type="entry name" value="P-loop containing nucleotide triphosphate hydrolases"/>
    <property type="match status" value="1"/>
</dbReference>
<dbReference type="PANTHER" id="PTHR13748:SF46">
    <property type="entry name" value="ZINC CHAPERONE YEIR"/>
    <property type="match status" value="1"/>
</dbReference>
<dbReference type="InterPro" id="IPR003495">
    <property type="entry name" value="CobW/HypB/UreG_nucleotide-bd"/>
</dbReference>
<gene>
    <name evidence="3" type="ORF">EDC38_3073</name>
</gene>
<accession>A0A3N1NQD6</accession>
<dbReference type="Proteomes" id="UP000273643">
    <property type="component" value="Unassembled WGS sequence"/>
</dbReference>
<dbReference type="AlphaFoldDB" id="A0A3N1NQD6"/>
<dbReference type="InterPro" id="IPR011629">
    <property type="entry name" value="CobW-like_C"/>
</dbReference>
<proteinExistence type="predicted"/>
<reference evidence="3 4" key="1">
    <citation type="submission" date="2018-11" db="EMBL/GenBank/DDBJ databases">
        <title>Genomic Encyclopedia of Type Strains, Phase IV (KMG-IV): sequencing the most valuable type-strain genomes for metagenomic binning, comparative biology and taxonomic classification.</title>
        <authorList>
            <person name="Goeker M."/>
        </authorList>
    </citation>
    <scope>NUCLEOTIDE SEQUENCE [LARGE SCALE GENOMIC DNA]</scope>
    <source>
        <strain evidence="3 4">DSM 16974</strain>
    </source>
</reference>
<dbReference type="OrthoDB" id="9808822at2"/>
<dbReference type="SUPFAM" id="SSF52540">
    <property type="entry name" value="P-loop containing nucleoside triphosphate hydrolases"/>
    <property type="match status" value="1"/>
</dbReference>
<protein>
    <submittedName>
        <fullName evidence="3">G3E family GTPase</fullName>
    </submittedName>
</protein>
<dbReference type="InterPro" id="IPR051316">
    <property type="entry name" value="Zinc-reg_GTPase_activator"/>
</dbReference>
<dbReference type="GO" id="GO:0005737">
    <property type="term" value="C:cytoplasm"/>
    <property type="evidence" value="ECO:0007669"/>
    <property type="project" value="TreeGrafter"/>
</dbReference>
<feature type="domain" description="CobW C-terminal" evidence="2">
    <location>
        <begin position="246"/>
        <end position="328"/>
    </location>
</feature>
<dbReference type="InterPro" id="IPR027417">
    <property type="entry name" value="P-loop_NTPase"/>
</dbReference>
<comment type="caution">
    <text evidence="3">The sequence shown here is derived from an EMBL/GenBank/DDBJ whole genome shotgun (WGS) entry which is preliminary data.</text>
</comment>
<evidence type="ECO:0000259" key="2">
    <source>
        <dbReference type="SMART" id="SM00833"/>
    </source>
</evidence>